<keyword evidence="1" id="KW-0472">Membrane</keyword>
<reference evidence="4" key="1">
    <citation type="journal article" date="2019" name="Int. J. Syst. Evol. Microbiol.">
        <title>The Global Catalogue of Microorganisms (GCM) 10K type strain sequencing project: providing services to taxonomists for standard genome sequencing and annotation.</title>
        <authorList>
            <consortium name="The Broad Institute Genomics Platform"/>
            <consortium name="The Broad Institute Genome Sequencing Center for Infectious Disease"/>
            <person name="Wu L."/>
            <person name="Ma J."/>
        </authorList>
    </citation>
    <scope>NUCLEOTIDE SEQUENCE [LARGE SCALE GENOMIC DNA]</scope>
    <source>
        <strain evidence="4">JCM 1405</strain>
    </source>
</reference>
<dbReference type="Pfam" id="PF13791">
    <property type="entry name" value="Sigma_reg_C"/>
    <property type="match status" value="1"/>
</dbReference>
<comment type="caution">
    <text evidence="3">The sequence shown here is derived from an EMBL/GenBank/DDBJ whole genome shotgun (WGS) entry which is preliminary data.</text>
</comment>
<protein>
    <recommendedName>
        <fullName evidence="2">Sigma factor regulator C-terminal domain-containing protein</fullName>
    </recommendedName>
</protein>
<evidence type="ECO:0000313" key="3">
    <source>
        <dbReference type="EMBL" id="GAA0720610.1"/>
    </source>
</evidence>
<feature type="domain" description="Sigma factor regulator C-terminal" evidence="2">
    <location>
        <begin position="215"/>
        <end position="387"/>
    </location>
</feature>
<gene>
    <name evidence="3" type="ORF">GCM10008905_09990</name>
</gene>
<sequence>MKYRELLERYKKGLVSEEERQMIEEDIEKYEAIEEHLSEIMDMDLINLTISKESEQHNEETIKIKKSVNSRLRKVILTSVAIMITLLIGIFFVISPLVDSYFYDPAKVSVGEINSDINFDLYALTELNMPGYSLTSDVYVERQGFGDYDIGFFLTNLFTQEKNYITTKIKRGEKIKNYTEIIEDTGVNFMYVKYPIGNSNQINEKKQRVMNHVMQLNPVSYVSANLTFEKDLTMDELRQLEIKYPNIDFIWAGIRTAPHNDMPKDLIGINLIRSNKIIIREEIVEEKYPAFHIFEWLVNPTGYESSEMSLEAKAYELHYKSLLQYKIDRKEATKVLDLNPRRLEHYKSALDYTKDNGIKTFGVLVYANAKDLIELVENESIKSLELNQVLASKGYIN</sequence>
<dbReference type="Proteomes" id="UP001500339">
    <property type="component" value="Unassembled WGS sequence"/>
</dbReference>
<evidence type="ECO:0000259" key="2">
    <source>
        <dbReference type="Pfam" id="PF13791"/>
    </source>
</evidence>
<feature type="transmembrane region" description="Helical" evidence="1">
    <location>
        <begin position="75"/>
        <end position="98"/>
    </location>
</feature>
<dbReference type="RefSeq" id="WP_343767326.1">
    <property type="nucleotide sequence ID" value="NZ_BAAACF010000001.1"/>
</dbReference>
<evidence type="ECO:0000256" key="1">
    <source>
        <dbReference type="SAM" id="Phobius"/>
    </source>
</evidence>
<proteinExistence type="predicted"/>
<organism evidence="3 4">
    <name type="scientific">Clostridium malenominatum</name>
    <dbReference type="NCBI Taxonomy" id="1539"/>
    <lineage>
        <taxon>Bacteria</taxon>
        <taxon>Bacillati</taxon>
        <taxon>Bacillota</taxon>
        <taxon>Clostridia</taxon>
        <taxon>Eubacteriales</taxon>
        <taxon>Clostridiaceae</taxon>
        <taxon>Clostridium</taxon>
    </lineage>
</organism>
<keyword evidence="1" id="KW-1133">Transmembrane helix</keyword>
<name>A0ABP3U1Q4_9CLOT</name>
<keyword evidence="1" id="KW-0812">Transmembrane</keyword>
<keyword evidence="4" id="KW-1185">Reference proteome</keyword>
<dbReference type="InterPro" id="IPR025672">
    <property type="entry name" value="Sigma_reg_C_dom"/>
</dbReference>
<dbReference type="EMBL" id="BAAACF010000001">
    <property type="protein sequence ID" value="GAA0720610.1"/>
    <property type="molecule type" value="Genomic_DNA"/>
</dbReference>
<accession>A0ABP3U1Q4</accession>
<evidence type="ECO:0000313" key="4">
    <source>
        <dbReference type="Proteomes" id="UP001500339"/>
    </source>
</evidence>